<sequence length="87" mass="10259">MEHWWHEIGSCAGGARFELTLRGCAARICLMNAENYQAYCDEDEYECYYGGFWDTSPVELVLPHDDFWYLVIDSYPGRIKYWLTGPY</sequence>
<dbReference type="RefSeq" id="WP_093952505.1">
    <property type="nucleotide sequence ID" value="NZ_NMUL01000047.1"/>
</dbReference>
<protein>
    <recommendedName>
        <fullName evidence="1">DUF1883 domain-containing protein</fullName>
    </recommendedName>
</protein>
<evidence type="ECO:0000313" key="3">
    <source>
        <dbReference type="Proteomes" id="UP000215199"/>
    </source>
</evidence>
<reference evidence="3" key="1">
    <citation type="submission" date="2017-07" db="EMBL/GenBank/DDBJ databases">
        <title>Comparative genome mining reveals phylogenetic distribution patterns of secondary metabolites in Amycolatopsis.</title>
        <authorList>
            <person name="Adamek M."/>
            <person name="Alanjary M."/>
            <person name="Sales-Ortells H."/>
            <person name="Goodfellow M."/>
            <person name="Bull A.T."/>
            <person name="Kalinowski J."/>
            <person name="Ziemert N."/>
        </authorList>
    </citation>
    <scope>NUCLEOTIDE SEQUENCE [LARGE SCALE GENOMIC DNA]</scope>
    <source>
        <strain evidence="3">H5</strain>
    </source>
</reference>
<dbReference type="OrthoDB" id="9142262at2"/>
<dbReference type="Proteomes" id="UP000215199">
    <property type="component" value="Unassembled WGS sequence"/>
</dbReference>
<feature type="domain" description="DUF1883" evidence="1">
    <location>
        <begin position="26"/>
        <end position="74"/>
    </location>
</feature>
<dbReference type="SUPFAM" id="SSF141099">
    <property type="entry name" value="Atu1913-like"/>
    <property type="match status" value="1"/>
</dbReference>
<evidence type="ECO:0000259" key="1">
    <source>
        <dbReference type="Pfam" id="PF08980"/>
    </source>
</evidence>
<dbReference type="InterPro" id="IPR015073">
    <property type="entry name" value="DUF1883"/>
</dbReference>
<proteinExistence type="predicted"/>
<dbReference type="AlphaFoldDB" id="A0A229SRX1"/>
<keyword evidence="3" id="KW-1185">Reference proteome</keyword>
<gene>
    <name evidence="2" type="ORF">CF165_38360</name>
</gene>
<name>A0A229SRX1_9PSEU</name>
<dbReference type="Pfam" id="PF08980">
    <property type="entry name" value="DUF1883"/>
    <property type="match status" value="1"/>
</dbReference>
<dbReference type="Gene3D" id="4.10.1210.10">
    <property type="entry name" value="Atu1913-like"/>
    <property type="match status" value="1"/>
</dbReference>
<dbReference type="InterPro" id="IPR036488">
    <property type="entry name" value="DUF1883-like_sf"/>
</dbReference>
<comment type="caution">
    <text evidence="2">The sequence shown here is derived from an EMBL/GenBank/DDBJ whole genome shotgun (WGS) entry which is preliminary data.</text>
</comment>
<organism evidence="2 3">
    <name type="scientific">Amycolatopsis vastitatis</name>
    <dbReference type="NCBI Taxonomy" id="1905142"/>
    <lineage>
        <taxon>Bacteria</taxon>
        <taxon>Bacillati</taxon>
        <taxon>Actinomycetota</taxon>
        <taxon>Actinomycetes</taxon>
        <taxon>Pseudonocardiales</taxon>
        <taxon>Pseudonocardiaceae</taxon>
        <taxon>Amycolatopsis</taxon>
    </lineage>
</organism>
<evidence type="ECO:0000313" key="2">
    <source>
        <dbReference type="EMBL" id="OXM61349.1"/>
    </source>
</evidence>
<dbReference type="EMBL" id="NMUL01000047">
    <property type="protein sequence ID" value="OXM61349.1"/>
    <property type="molecule type" value="Genomic_DNA"/>
</dbReference>
<accession>A0A229SRX1</accession>